<reference evidence="7" key="2">
    <citation type="journal article" date="2021" name="PeerJ">
        <title>Extensive microbial diversity within the chicken gut microbiome revealed by metagenomics and culture.</title>
        <authorList>
            <person name="Gilroy R."/>
            <person name="Ravi A."/>
            <person name="Getino M."/>
            <person name="Pursley I."/>
            <person name="Horton D.L."/>
            <person name="Alikhan N.F."/>
            <person name="Baker D."/>
            <person name="Gharbi K."/>
            <person name="Hall N."/>
            <person name="Watson M."/>
            <person name="Adriaenssens E.M."/>
            <person name="Foster-Nyarko E."/>
            <person name="Jarju S."/>
            <person name="Secka A."/>
            <person name="Antonio M."/>
            <person name="Oren A."/>
            <person name="Chaudhuri R.R."/>
            <person name="La Ragione R."/>
            <person name="Hildebrand F."/>
            <person name="Pallen M.J."/>
        </authorList>
    </citation>
    <scope>NUCLEOTIDE SEQUENCE</scope>
    <source>
        <strain evidence="7">CHK123-3438</strain>
    </source>
</reference>
<keyword evidence="2" id="KW-1003">Cell membrane</keyword>
<evidence type="ECO:0000256" key="1">
    <source>
        <dbReference type="ARBA" id="ARBA00004651"/>
    </source>
</evidence>
<dbReference type="EMBL" id="DVKS01000093">
    <property type="protein sequence ID" value="HIT41572.1"/>
    <property type="molecule type" value="Genomic_DNA"/>
</dbReference>
<name>A0A9D1GJC5_9FIRM</name>
<evidence type="ECO:0000256" key="4">
    <source>
        <dbReference type="ARBA" id="ARBA00022989"/>
    </source>
</evidence>
<evidence type="ECO:0000256" key="5">
    <source>
        <dbReference type="ARBA" id="ARBA00023136"/>
    </source>
</evidence>
<dbReference type="Proteomes" id="UP000886860">
    <property type="component" value="Unassembled WGS sequence"/>
</dbReference>
<protein>
    <submittedName>
        <fullName evidence="7">CidA/LrgA family protein</fullName>
    </submittedName>
</protein>
<proteinExistence type="predicted"/>
<evidence type="ECO:0000313" key="8">
    <source>
        <dbReference type="Proteomes" id="UP000886860"/>
    </source>
</evidence>
<evidence type="ECO:0000256" key="2">
    <source>
        <dbReference type="ARBA" id="ARBA00022475"/>
    </source>
</evidence>
<gene>
    <name evidence="7" type="ORF">IAB60_05635</name>
</gene>
<evidence type="ECO:0000313" key="7">
    <source>
        <dbReference type="EMBL" id="HIT41572.1"/>
    </source>
</evidence>
<keyword evidence="4 6" id="KW-1133">Transmembrane helix</keyword>
<sequence>MKIAKELSLILGISTVGEILNQVLPLPVPAGVYGLFLMLLLLSSGVIKLEDVEGTGNFLLDNMTPMFIPAGVGIIRYLDQVMQVGVPYLIINVLSTAVVFIMTGCVAQFVMTRTKREGGKKRV</sequence>
<feature type="transmembrane region" description="Helical" evidence="6">
    <location>
        <begin position="59"/>
        <end position="78"/>
    </location>
</feature>
<dbReference type="AlphaFoldDB" id="A0A9D1GJC5"/>
<organism evidence="7 8">
    <name type="scientific">Candidatus Caccovicinus merdipullorum</name>
    <dbReference type="NCBI Taxonomy" id="2840724"/>
    <lineage>
        <taxon>Bacteria</taxon>
        <taxon>Bacillati</taxon>
        <taxon>Bacillota</taxon>
        <taxon>Clostridia</taxon>
        <taxon>Eubacteriales</taxon>
        <taxon>Candidatus Caccovicinus</taxon>
    </lineage>
</organism>
<accession>A0A9D1GJC5</accession>
<dbReference type="InterPro" id="IPR005538">
    <property type="entry name" value="LrgA/CidA"/>
</dbReference>
<evidence type="ECO:0000256" key="6">
    <source>
        <dbReference type="SAM" id="Phobius"/>
    </source>
</evidence>
<keyword evidence="3 6" id="KW-0812">Transmembrane</keyword>
<comment type="caution">
    <text evidence="7">The sequence shown here is derived from an EMBL/GenBank/DDBJ whole genome shotgun (WGS) entry which is preliminary data.</text>
</comment>
<feature type="transmembrane region" description="Helical" evidence="6">
    <location>
        <begin position="90"/>
        <end position="111"/>
    </location>
</feature>
<dbReference type="PANTHER" id="PTHR33931">
    <property type="entry name" value="HOLIN-LIKE PROTEIN CIDA-RELATED"/>
    <property type="match status" value="1"/>
</dbReference>
<dbReference type="PANTHER" id="PTHR33931:SF2">
    <property type="entry name" value="HOLIN-LIKE PROTEIN CIDA"/>
    <property type="match status" value="1"/>
</dbReference>
<keyword evidence="5 6" id="KW-0472">Membrane</keyword>
<comment type="subcellular location">
    <subcellularLocation>
        <location evidence="1">Cell membrane</location>
        <topology evidence="1">Multi-pass membrane protein</topology>
    </subcellularLocation>
</comment>
<dbReference type="GO" id="GO:0005886">
    <property type="term" value="C:plasma membrane"/>
    <property type="evidence" value="ECO:0007669"/>
    <property type="project" value="UniProtKB-SubCell"/>
</dbReference>
<feature type="transmembrane region" description="Helical" evidence="6">
    <location>
        <begin position="7"/>
        <end position="24"/>
    </location>
</feature>
<feature type="transmembrane region" description="Helical" evidence="6">
    <location>
        <begin position="30"/>
        <end position="47"/>
    </location>
</feature>
<evidence type="ECO:0000256" key="3">
    <source>
        <dbReference type="ARBA" id="ARBA00022692"/>
    </source>
</evidence>
<dbReference type="Pfam" id="PF03788">
    <property type="entry name" value="LrgA"/>
    <property type="match status" value="1"/>
</dbReference>
<reference evidence="7" key="1">
    <citation type="submission" date="2020-10" db="EMBL/GenBank/DDBJ databases">
        <authorList>
            <person name="Gilroy R."/>
        </authorList>
    </citation>
    <scope>NUCLEOTIDE SEQUENCE</scope>
    <source>
        <strain evidence="7">CHK123-3438</strain>
    </source>
</reference>